<reference evidence="2" key="1">
    <citation type="journal article" date="2020" name="Stud. Mycol.">
        <title>101 Dothideomycetes genomes: a test case for predicting lifestyles and emergence of pathogens.</title>
        <authorList>
            <person name="Haridas S."/>
            <person name="Albert R."/>
            <person name="Binder M."/>
            <person name="Bloem J."/>
            <person name="Labutti K."/>
            <person name="Salamov A."/>
            <person name="Andreopoulos B."/>
            <person name="Baker S."/>
            <person name="Barry K."/>
            <person name="Bills G."/>
            <person name="Bluhm B."/>
            <person name="Cannon C."/>
            <person name="Castanera R."/>
            <person name="Culley D."/>
            <person name="Daum C."/>
            <person name="Ezra D."/>
            <person name="Gonzalez J."/>
            <person name="Henrissat B."/>
            <person name="Kuo A."/>
            <person name="Liang C."/>
            <person name="Lipzen A."/>
            <person name="Lutzoni F."/>
            <person name="Magnuson J."/>
            <person name="Mondo S."/>
            <person name="Nolan M."/>
            <person name="Ohm R."/>
            <person name="Pangilinan J."/>
            <person name="Park H.-J."/>
            <person name="Ramirez L."/>
            <person name="Alfaro M."/>
            <person name="Sun H."/>
            <person name="Tritt A."/>
            <person name="Yoshinaga Y."/>
            <person name="Zwiers L.-H."/>
            <person name="Turgeon B."/>
            <person name="Goodwin S."/>
            <person name="Spatafora J."/>
            <person name="Crous P."/>
            <person name="Grigoriev I."/>
        </authorList>
    </citation>
    <scope>NUCLEOTIDE SEQUENCE</scope>
    <source>
        <strain evidence="2">SCOH1-5</strain>
    </source>
</reference>
<evidence type="ECO:0000259" key="1">
    <source>
        <dbReference type="SMART" id="SM00822"/>
    </source>
</evidence>
<dbReference type="SUPFAM" id="SSF51735">
    <property type="entry name" value="NAD(P)-binding Rossmann-fold domains"/>
    <property type="match status" value="1"/>
</dbReference>
<dbReference type="InterPro" id="IPR052184">
    <property type="entry name" value="SDR_enzymes"/>
</dbReference>
<evidence type="ECO:0000313" key="3">
    <source>
        <dbReference type="Proteomes" id="UP000799539"/>
    </source>
</evidence>
<organism evidence="2 3">
    <name type="scientific">Cercospora zeae-maydis SCOH1-5</name>
    <dbReference type="NCBI Taxonomy" id="717836"/>
    <lineage>
        <taxon>Eukaryota</taxon>
        <taxon>Fungi</taxon>
        <taxon>Dikarya</taxon>
        <taxon>Ascomycota</taxon>
        <taxon>Pezizomycotina</taxon>
        <taxon>Dothideomycetes</taxon>
        <taxon>Dothideomycetidae</taxon>
        <taxon>Mycosphaerellales</taxon>
        <taxon>Mycosphaerellaceae</taxon>
        <taxon>Cercospora</taxon>
    </lineage>
</organism>
<dbReference type="PANTHER" id="PTHR45458:SF1">
    <property type="entry name" value="SHORT CHAIN DEHYDROGENASE"/>
    <property type="match status" value="1"/>
</dbReference>
<dbReference type="PRINTS" id="PR00081">
    <property type="entry name" value="GDHRDH"/>
</dbReference>
<name>A0A6A6F7V6_9PEZI</name>
<sequence>MPTILVTGAASGIGAAFVDAYQASPDNNIIAVDRHRVEHAAQNVDVIEVDVRNEASVQTLAHRVGDRPLDLVIHSAGVRGLVPAMESSTPGNVAACETRGVMDAETLTRAFQVNTVGTFLVLRALLPNLRRTAGKVVVMSSRMGSIGNNEHPNRAAGSAYAYRASKAAQNMIVRSLAADEQDITFVLCHPGRVESKLVKWREEDAISARESVEGMLPLIQRWSKQDSGMFYDRFGDRVEW</sequence>
<dbReference type="EMBL" id="ML992687">
    <property type="protein sequence ID" value="KAF2209409.1"/>
    <property type="molecule type" value="Genomic_DNA"/>
</dbReference>
<dbReference type="SMART" id="SM00822">
    <property type="entry name" value="PKS_KR"/>
    <property type="match status" value="1"/>
</dbReference>
<dbReference type="Pfam" id="PF00106">
    <property type="entry name" value="adh_short"/>
    <property type="match status" value="1"/>
</dbReference>
<evidence type="ECO:0000313" key="2">
    <source>
        <dbReference type="EMBL" id="KAF2209409.1"/>
    </source>
</evidence>
<dbReference type="Gene3D" id="3.40.50.720">
    <property type="entry name" value="NAD(P)-binding Rossmann-like Domain"/>
    <property type="match status" value="1"/>
</dbReference>
<feature type="domain" description="Ketoreductase" evidence="1">
    <location>
        <begin position="2"/>
        <end position="196"/>
    </location>
</feature>
<dbReference type="InterPro" id="IPR036291">
    <property type="entry name" value="NAD(P)-bd_dom_sf"/>
</dbReference>
<keyword evidence="3" id="KW-1185">Reference proteome</keyword>
<dbReference type="OrthoDB" id="5296at2759"/>
<dbReference type="InterPro" id="IPR002347">
    <property type="entry name" value="SDR_fam"/>
</dbReference>
<gene>
    <name evidence="2" type="ORF">CERZMDRAFT_100610</name>
</gene>
<dbReference type="GO" id="GO:0016616">
    <property type="term" value="F:oxidoreductase activity, acting on the CH-OH group of donors, NAD or NADP as acceptor"/>
    <property type="evidence" value="ECO:0007669"/>
    <property type="project" value="TreeGrafter"/>
</dbReference>
<dbReference type="AlphaFoldDB" id="A0A6A6F7V6"/>
<dbReference type="InterPro" id="IPR057326">
    <property type="entry name" value="KR_dom"/>
</dbReference>
<accession>A0A6A6F7V6</accession>
<dbReference type="Proteomes" id="UP000799539">
    <property type="component" value="Unassembled WGS sequence"/>
</dbReference>
<proteinExistence type="predicted"/>
<dbReference type="PANTHER" id="PTHR45458">
    <property type="entry name" value="SHORT-CHAIN DEHYDROGENASE/REDUCTASE SDR"/>
    <property type="match status" value="1"/>
</dbReference>
<protein>
    <recommendedName>
        <fullName evidence="1">Ketoreductase domain-containing protein</fullName>
    </recommendedName>
</protein>